<proteinExistence type="predicted"/>
<comment type="caution">
    <text evidence="2">The sequence shown here is derived from an EMBL/GenBank/DDBJ whole genome shotgun (WGS) entry which is preliminary data.</text>
</comment>
<dbReference type="Gene3D" id="1.10.10.10">
    <property type="entry name" value="Winged helix-like DNA-binding domain superfamily/Winged helix DNA-binding domain"/>
    <property type="match status" value="1"/>
</dbReference>
<dbReference type="SMART" id="SM00347">
    <property type="entry name" value="HTH_MARR"/>
    <property type="match status" value="1"/>
</dbReference>
<dbReference type="PANTHER" id="PTHR33164:SF99">
    <property type="entry name" value="MARR FAMILY REGULATORY PROTEIN"/>
    <property type="match status" value="1"/>
</dbReference>
<dbReference type="InterPro" id="IPR036388">
    <property type="entry name" value="WH-like_DNA-bd_sf"/>
</dbReference>
<sequence length="131" mass="14671">MEVHQSVLQEIERDLASAHALSSTEFDTLINIPPQGIRFNDLREQVILSQSALSRLVTRLEQRGLVQRTSSVNDLRGVEVELTAEGKNLRRKAARTNAAAAKRAFADHLTKAELDTLYDIFSRLEKVAKDS</sequence>
<dbReference type="Pfam" id="PF01047">
    <property type="entry name" value="MarR"/>
    <property type="match status" value="1"/>
</dbReference>
<protein>
    <submittedName>
        <fullName evidence="2">MarR family transcriptional regulator</fullName>
    </submittedName>
</protein>
<organism evidence="2 3">
    <name type="scientific">Saccharopolyspora karakumensis</name>
    <dbReference type="NCBI Taxonomy" id="2530386"/>
    <lineage>
        <taxon>Bacteria</taxon>
        <taxon>Bacillati</taxon>
        <taxon>Actinomycetota</taxon>
        <taxon>Actinomycetes</taxon>
        <taxon>Pseudonocardiales</taxon>
        <taxon>Pseudonocardiaceae</taxon>
        <taxon>Saccharopolyspora</taxon>
    </lineage>
</organism>
<dbReference type="PRINTS" id="PR00598">
    <property type="entry name" value="HTHMARR"/>
</dbReference>
<accession>A0A4R5BTS3</accession>
<dbReference type="EMBL" id="SMLA01000012">
    <property type="protein sequence ID" value="TDD89485.1"/>
    <property type="molecule type" value="Genomic_DNA"/>
</dbReference>
<dbReference type="InterPro" id="IPR039422">
    <property type="entry name" value="MarR/SlyA-like"/>
</dbReference>
<dbReference type="InterPro" id="IPR000835">
    <property type="entry name" value="HTH_MarR-typ"/>
</dbReference>
<name>A0A4R5BTS3_9PSEU</name>
<dbReference type="InterPro" id="IPR036390">
    <property type="entry name" value="WH_DNA-bd_sf"/>
</dbReference>
<dbReference type="GO" id="GO:0006950">
    <property type="term" value="P:response to stress"/>
    <property type="evidence" value="ECO:0007669"/>
    <property type="project" value="TreeGrafter"/>
</dbReference>
<evidence type="ECO:0000313" key="2">
    <source>
        <dbReference type="EMBL" id="TDD89485.1"/>
    </source>
</evidence>
<feature type="domain" description="HTH marR-type" evidence="1">
    <location>
        <begin position="1"/>
        <end position="126"/>
    </location>
</feature>
<dbReference type="SUPFAM" id="SSF46785">
    <property type="entry name" value="Winged helix' DNA-binding domain"/>
    <property type="match status" value="1"/>
</dbReference>
<dbReference type="PROSITE" id="PS50995">
    <property type="entry name" value="HTH_MARR_2"/>
    <property type="match status" value="1"/>
</dbReference>
<gene>
    <name evidence="2" type="ORF">E1202_11275</name>
</gene>
<dbReference type="GO" id="GO:0003700">
    <property type="term" value="F:DNA-binding transcription factor activity"/>
    <property type="evidence" value="ECO:0007669"/>
    <property type="project" value="InterPro"/>
</dbReference>
<evidence type="ECO:0000313" key="3">
    <source>
        <dbReference type="Proteomes" id="UP000294723"/>
    </source>
</evidence>
<dbReference type="Proteomes" id="UP000294723">
    <property type="component" value="Unassembled WGS sequence"/>
</dbReference>
<reference evidence="2 3" key="1">
    <citation type="submission" date="2019-03" db="EMBL/GenBank/DDBJ databases">
        <title>Draft genome sequences of novel Actinobacteria.</title>
        <authorList>
            <person name="Sahin N."/>
            <person name="Ay H."/>
            <person name="Saygin H."/>
        </authorList>
    </citation>
    <scope>NUCLEOTIDE SEQUENCE [LARGE SCALE GENOMIC DNA]</scope>
    <source>
        <strain evidence="2 3">5K548</strain>
    </source>
</reference>
<keyword evidence="3" id="KW-1185">Reference proteome</keyword>
<dbReference type="AlphaFoldDB" id="A0A4R5BTS3"/>
<evidence type="ECO:0000259" key="1">
    <source>
        <dbReference type="PROSITE" id="PS50995"/>
    </source>
</evidence>
<dbReference type="PANTHER" id="PTHR33164">
    <property type="entry name" value="TRANSCRIPTIONAL REGULATOR, MARR FAMILY"/>
    <property type="match status" value="1"/>
</dbReference>